<dbReference type="EMBL" id="NITV01000044">
    <property type="protein sequence ID" value="PDO81578.1"/>
    <property type="molecule type" value="Genomic_DNA"/>
</dbReference>
<gene>
    <name evidence="1" type="ORF">BK796_23630</name>
</gene>
<sequence length="71" mass="7496">MKQATFFHGFTQNQKIILLHYVICFLVGRAARSLTMNVPKAHAGGKQAENSAVVTSAGAPGEAGNMIACGY</sequence>
<accession>A0ABX4IHV0</accession>
<name>A0ABX4IHV0_9ENTR</name>
<comment type="caution">
    <text evidence="1">The sequence shown here is derived from an EMBL/GenBank/DDBJ whole genome shotgun (WGS) entry which is preliminary data.</text>
</comment>
<dbReference type="RefSeq" id="WP_097402196.1">
    <property type="nucleotide sequence ID" value="NZ_NITV01000044.1"/>
</dbReference>
<evidence type="ECO:0000313" key="1">
    <source>
        <dbReference type="EMBL" id="PDO81578.1"/>
    </source>
</evidence>
<dbReference type="Proteomes" id="UP000219642">
    <property type="component" value="Unassembled WGS sequence"/>
</dbReference>
<proteinExistence type="predicted"/>
<evidence type="ECO:0000313" key="2">
    <source>
        <dbReference type="Proteomes" id="UP000219642"/>
    </source>
</evidence>
<protein>
    <submittedName>
        <fullName evidence="1">Uncharacterized protein</fullName>
    </submittedName>
</protein>
<organism evidence="1 2">
    <name type="scientific">Kosakonia pseudosacchari</name>
    <dbReference type="NCBI Taxonomy" id="1646340"/>
    <lineage>
        <taxon>Bacteria</taxon>
        <taxon>Pseudomonadati</taxon>
        <taxon>Pseudomonadota</taxon>
        <taxon>Gammaproteobacteria</taxon>
        <taxon>Enterobacterales</taxon>
        <taxon>Enterobacteriaceae</taxon>
        <taxon>Kosakonia</taxon>
    </lineage>
</organism>
<reference evidence="1 2" key="1">
    <citation type="submission" date="2017-06" db="EMBL/GenBank/DDBJ databases">
        <title>Draft genome sequence of nitrogen-fixing Kosakonia pseudosacchari strain NN143 isolated from sugarcane roots.</title>
        <authorList>
            <person name="Li Y."/>
            <person name="Li S."/>
            <person name="Lin L."/>
            <person name="Wu X."/>
            <person name="Yang L."/>
            <person name="Li Y."/>
            <person name="An Q."/>
        </authorList>
    </citation>
    <scope>NUCLEOTIDE SEQUENCE [LARGE SCALE GENOMIC DNA]</scope>
    <source>
        <strain evidence="1 2">NN143</strain>
    </source>
</reference>
<keyword evidence="2" id="KW-1185">Reference proteome</keyword>